<organism evidence="2">
    <name type="scientific">Medioppia subpectinata</name>
    <dbReference type="NCBI Taxonomy" id="1979941"/>
    <lineage>
        <taxon>Eukaryota</taxon>
        <taxon>Metazoa</taxon>
        <taxon>Ecdysozoa</taxon>
        <taxon>Arthropoda</taxon>
        <taxon>Chelicerata</taxon>
        <taxon>Arachnida</taxon>
        <taxon>Acari</taxon>
        <taxon>Acariformes</taxon>
        <taxon>Sarcoptiformes</taxon>
        <taxon>Oribatida</taxon>
        <taxon>Brachypylina</taxon>
        <taxon>Oppioidea</taxon>
        <taxon>Oppiidae</taxon>
        <taxon>Medioppia</taxon>
    </lineage>
</organism>
<dbReference type="InterPro" id="IPR003018">
    <property type="entry name" value="GAF"/>
</dbReference>
<name>A0A7R9QLI2_9ACAR</name>
<dbReference type="InterPro" id="IPR029016">
    <property type="entry name" value="GAF-like_dom_sf"/>
</dbReference>
<dbReference type="Pfam" id="PF01590">
    <property type="entry name" value="GAF"/>
    <property type="match status" value="1"/>
</dbReference>
<dbReference type="EMBL" id="OC901205">
    <property type="protein sequence ID" value="CAD7649241.1"/>
    <property type="molecule type" value="Genomic_DNA"/>
</dbReference>
<feature type="non-terminal residue" evidence="2">
    <location>
        <position position="1"/>
    </location>
</feature>
<keyword evidence="3" id="KW-1185">Reference proteome</keyword>
<dbReference type="AlphaFoldDB" id="A0A7R9QLI2"/>
<protein>
    <recommendedName>
        <fullName evidence="1">GAF domain-containing protein</fullName>
    </recommendedName>
</protein>
<dbReference type="EMBL" id="CAJPIZ010046630">
    <property type="protein sequence ID" value="CAG2122351.1"/>
    <property type="molecule type" value="Genomic_DNA"/>
</dbReference>
<sequence>MANSNDPAITKKEIRFPIGTGIAGTVAKTGQALNIPDAYEDQRFNRDIDQMTGYTTKNLLAMP</sequence>
<dbReference type="OrthoDB" id="6423362at2759"/>
<dbReference type="SUPFAM" id="SSF55781">
    <property type="entry name" value="GAF domain-like"/>
    <property type="match status" value="1"/>
</dbReference>
<evidence type="ECO:0000259" key="1">
    <source>
        <dbReference type="Pfam" id="PF01590"/>
    </source>
</evidence>
<dbReference type="Gene3D" id="3.30.450.40">
    <property type="match status" value="1"/>
</dbReference>
<gene>
    <name evidence="2" type="ORF">OSB1V03_LOCUS22297</name>
</gene>
<proteinExistence type="predicted"/>
<evidence type="ECO:0000313" key="2">
    <source>
        <dbReference type="EMBL" id="CAD7649241.1"/>
    </source>
</evidence>
<feature type="domain" description="GAF" evidence="1">
    <location>
        <begin position="13"/>
        <end position="63"/>
    </location>
</feature>
<dbReference type="Proteomes" id="UP000759131">
    <property type="component" value="Unassembled WGS sequence"/>
</dbReference>
<reference evidence="2" key="1">
    <citation type="submission" date="2020-11" db="EMBL/GenBank/DDBJ databases">
        <authorList>
            <person name="Tran Van P."/>
        </authorList>
    </citation>
    <scope>NUCLEOTIDE SEQUENCE</scope>
</reference>
<accession>A0A7R9QLI2</accession>
<evidence type="ECO:0000313" key="3">
    <source>
        <dbReference type="Proteomes" id="UP000759131"/>
    </source>
</evidence>